<sequence length="157" mass="17404">MTSFVHSQGNPSQSDFWNKVQIGGGLGLGIGNKSFNASLSPSALYRATNQFSTGVALNLNYAKFNDAQLMAYGGSLLTFYNPIPVIQFSAELEQLRVNNKIKINGENHTTSYWSPALFAGIGYSMPNITMGVRYNVLHDDQKSIYANAWMPFVRVYF</sequence>
<evidence type="ECO:0008006" key="3">
    <source>
        <dbReference type="Google" id="ProtNLM"/>
    </source>
</evidence>
<organism evidence="1 2">
    <name type="scientific">Arenibacter certesii</name>
    <dbReference type="NCBI Taxonomy" id="228955"/>
    <lineage>
        <taxon>Bacteria</taxon>
        <taxon>Pseudomonadati</taxon>
        <taxon>Bacteroidota</taxon>
        <taxon>Flavobacteriia</taxon>
        <taxon>Flavobacteriales</taxon>
        <taxon>Flavobacteriaceae</taxon>
        <taxon>Arenibacter</taxon>
    </lineage>
</organism>
<evidence type="ECO:0000313" key="2">
    <source>
        <dbReference type="Proteomes" id="UP000634668"/>
    </source>
</evidence>
<comment type="caution">
    <text evidence="1">The sequence shown here is derived from an EMBL/GenBank/DDBJ whole genome shotgun (WGS) entry which is preliminary data.</text>
</comment>
<name>A0A918MIS3_9FLAO</name>
<dbReference type="Proteomes" id="UP000634668">
    <property type="component" value="Unassembled WGS sequence"/>
</dbReference>
<keyword evidence="2" id="KW-1185">Reference proteome</keyword>
<reference evidence="1" key="1">
    <citation type="journal article" date="2014" name="Int. J. Syst. Evol. Microbiol.">
        <title>Complete genome sequence of Corynebacterium casei LMG S-19264T (=DSM 44701T), isolated from a smear-ripened cheese.</title>
        <authorList>
            <consortium name="US DOE Joint Genome Institute (JGI-PGF)"/>
            <person name="Walter F."/>
            <person name="Albersmeier A."/>
            <person name="Kalinowski J."/>
            <person name="Ruckert C."/>
        </authorList>
    </citation>
    <scope>NUCLEOTIDE SEQUENCE</scope>
    <source>
        <strain evidence="1">KCTC 12113</strain>
    </source>
</reference>
<dbReference type="AlphaFoldDB" id="A0A918MIS3"/>
<gene>
    <name evidence="1" type="ORF">GCM10007383_14170</name>
</gene>
<proteinExistence type="predicted"/>
<accession>A0A918MIS3</accession>
<evidence type="ECO:0000313" key="1">
    <source>
        <dbReference type="EMBL" id="GGW30078.1"/>
    </source>
</evidence>
<reference evidence="1" key="2">
    <citation type="submission" date="2020-09" db="EMBL/GenBank/DDBJ databases">
        <authorList>
            <person name="Sun Q."/>
            <person name="Kim S."/>
        </authorList>
    </citation>
    <scope>NUCLEOTIDE SEQUENCE</scope>
    <source>
        <strain evidence="1">KCTC 12113</strain>
    </source>
</reference>
<protein>
    <recommendedName>
        <fullName evidence="3">Alpha-ketoglutarate decarboxylase</fullName>
    </recommendedName>
</protein>
<dbReference type="EMBL" id="BMWP01000007">
    <property type="protein sequence ID" value="GGW30078.1"/>
    <property type="molecule type" value="Genomic_DNA"/>
</dbReference>